<dbReference type="SUPFAM" id="SSF47616">
    <property type="entry name" value="GST C-terminal domain-like"/>
    <property type="match status" value="1"/>
</dbReference>
<dbReference type="SFLD" id="SFLDS00019">
    <property type="entry name" value="Glutathione_Transferase_(cytos"/>
    <property type="match status" value="1"/>
</dbReference>
<evidence type="ECO:0008006" key="6">
    <source>
        <dbReference type="Google" id="ProtNLM"/>
    </source>
</evidence>
<dbReference type="SUPFAM" id="SSF52833">
    <property type="entry name" value="Thioredoxin-like"/>
    <property type="match status" value="1"/>
</dbReference>
<evidence type="ECO:0000259" key="3">
    <source>
        <dbReference type="PROSITE" id="PS50405"/>
    </source>
</evidence>
<dbReference type="Proteomes" id="UP001305779">
    <property type="component" value="Unassembled WGS sequence"/>
</dbReference>
<dbReference type="InterPro" id="IPR036249">
    <property type="entry name" value="Thioredoxin-like_sf"/>
</dbReference>
<feature type="domain" description="GST N-terminal" evidence="2">
    <location>
        <begin position="3"/>
        <end position="88"/>
    </location>
</feature>
<dbReference type="SFLD" id="SFLDG00358">
    <property type="entry name" value="Main_(cytGST)"/>
    <property type="match status" value="1"/>
</dbReference>
<evidence type="ECO:0000256" key="1">
    <source>
        <dbReference type="ARBA" id="ARBA00007409"/>
    </source>
</evidence>
<name>A0ABR0ELW5_ZASCE</name>
<gene>
    <name evidence="4" type="ORF">PRZ48_005907</name>
</gene>
<dbReference type="Pfam" id="PF13409">
    <property type="entry name" value="GST_N_2"/>
    <property type="match status" value="1"/>
</dbReference>
<reference evidence="4 5" key="1">
    <citation type="journal article" date="2023" name="G3 (Bethesda)">
        <title>A chromosome-level genome assembly of Zasmidium syzygii isolated from banana leaves.</title>
        <authorList>
            <person name="van Westerhoven A.C."/>
            <person name="Mehrabi R."/>
            <person name="Talebi R."/>
            <person name="Steentjes M.B.F."/>
            <person name="Corcolon B."/>
            <person name="Chong P.A."/>
            <person name="Kema G.H.J."/>
            <person name="Seidl M.F."/>
        </authorList>
    </citation>
    <scope>NUCLEOTIDE SEQUENCE [LARGE SCALE GENOMIC DNA]</scope>
    <source>
        <strain evidence="4 5">P124</strain>
    </source>
</reference>
<dbReference type="InterPro" id="IPR040079">
    <property type="entry name" value="Glutathione_S-Trfase"/>
</dbReference>
<dbReference type="InterPro" id="IPR036282">
    <property type="entry name" value="Glutathione-S-Trfase_C_sf"/>
</dbReference>
<keyword evidence="5" id="KW-1185">Reference proteome</keyword>
<dbReference type="Gene3D" id="1.20.1050.130">
    <property type="match status" value="1"/>
</dbReference>
<sequence length="226" mass="26134">MSKPIKICGHASGPNPWKPIIILEELGIKYEIEYIDFGNLKKEPYLSINPNGRTPSMQDPNTGVTLWELIEQSAAIIDYLLDTYDTTSKLHTTKTPDKYYQQQWSYFQMSGQGPYFGQKAWFTFFHPEKNPTSAIDRYAAEIKRVLGVIDLHLSKTSNPYLTGKEVQYCDLMFVPWNSMVPFLMGEEFVKEWKDTYPRSWGWNEKLMGRATVKKVMEIKAEASKGH</sequence>
<dbReference type="PROSITE" id="PS50404">
    <property type="entry name" value="GST_NTER"/>
    <property type="match status" value="1"/>
</dbReference>
<dbReference type="InterPro" id="IPR010987">
    <property type="entry name" value="Glutathione-S-Trfase_C-like"/>
</dbReference>
<evidence type="ECO:0000259" key="2">
    <source>
        <dbReference type="PROSITE" id="PS50404"/>
    </source>
</evidence>
<organism evidence="4 5">
    <name type="scientific">Zasmidium cellare</name>
    <name type="common">Wine cellar mold</name>
    <name type="synonym">Racodium cellare</name>
    <dbReference type="NCBI Taxonomy" id="395010"/>
    <lineage>
        <taxon>Eukaryota</taxon>
        <taxon>Fungi</taxon>
        <taxon>Dikarya</taxon>
        <taxon>Ascomycota</taxon>
        <taxon>Pezizomycotina</taxon>
        <taxon>Dothideomycetes</taxon>
        <taxon>Dothideomycetidae</taxon>
        <taxon>Mycosphaerellales</taxon>
        <taxon>Mycosphaerellaceae</taxon>
        <taxon>Zasmidium</taxon>
    </lineage>
</organism>
<protein>
    <recommendedName>
        <fullName evidence="6">Glutathione S-transferase</fullName>
    </recommendedName>
</protein>
<comment type="caution">
    <text evidence="4">The sequence shown here is derived from an EMBL/GenBank/DDBJ whole genome shotgun (WGS) entry which is preliminary data.</text>
</comment>
<comment type="similarity">
    <text evidence="1">Belongs to the GST superfamily.</text>
</comment>
<dbReference type="PROSITE" id="PS50405">
    <property type="entry name" value="GST_CTER"/>
    <property type="match status" value="1"/>
</dbReference>
<feature type="domain" description="GST C-terminal" evidence="3">
    <location>
        <begin position="94"/>
        <end position="226"/>
    </location>
</feature>
<accession>A0ABR0ELW5</accession>
<dbReference type="InterPro" id="IPR004046">
    <property type="entry name" value="GST_C"/>
</dbReference>
<dbReference type="PANTHER" id="PTHR44051:SF3">
    <property type="entry name" value="TRANSCRIPTIONAL REGULATOR URE2"/>
    <property type="match status" value="1"/>
</dbReference>
<dbReference type="EMBL" id="JAXOVC010000004">
    <property type="protein sequence ID" value="KAK4502482.1"/>
    <property type="molecule type" value="Genomic_DNA"/>
</dbReference>
<proteinExistence type="inferred from homology"/>
<evidence type="ECO:0000313" key="4">
    <source>
        <dbReference type="EMBL" id="KAK4502482.1"/>
    </source>
</evidence>
<dbReference type="InterPro" id="IPR004045">
    <property type="entry name" value="Glutathione_S-Trfase_N"/>
</dbReference>
<dbReference type="Pfam" id="PF00043">
    <property type="entry name" value="GST_C"/>
    <property type="match status" value="1"/>
</dbReference>
<evidence type="ECO:0000313" key="5">
    <source>
        <dbReference type="Proteomes" id="UP001305779"/>
    </source>
</evidence>
<dbReference type="PANTHER" id="PTHR44051">
    <property type="entry name" value="GLUTATHIONE S-TRANSFERASE-RELATED"/>
    <property type="match status" value="1"/>
</dbReference>